<keyword evidence="1" id="KW-0472">Membrane</keyword>
<dbReference type="GeneID" id="92840595"/>
<evidence type="ECO:0000313" key="3">
    <source>
        <dbReference type="Proteomes" id="UP000561326"/>
    </source>
</evidence>
<dbReference type="RefSeq" id="WP_021623291.1">
    <property type="nucleotide sequence ID" value="NZ_CABKST010000208.1"/>
</dbReference>
<keyword evidence="1" id="KW-1133">Transmembrane helix</keyword>
<organism evidence="2 3">
    <name type="scientific">Aneurinibacillus aneurinilyticus</name>
    <name type="common">Bacillus aneurinolyticus</name>
    <dbReference type="NCBI Taxonomy" id="1391"/>
    <lineage>
        <taxon>Bacteria</taxon>
        <taxon>Bacillati</taxon>
        <taxon>Bacillota</taxon>
        <taxon>Bacilli</taxon>
        <taxon>Bacillales</taxon>
        <taxon>Paenibacillaceae</taxon>
        <taxon>Aneurinibacillus group</taxon>
        <taxon>Aneurinibacillus</taxon>
    </lineage>
</organism>
<dbReference type="EMBL" id="JABAGO010000027">
    <property type="protein sequence ID" value="NME99363.1"/>
    <property type="molecule type" value="Genomic_DNA"/>
</dbReference>
<name>A0A848CUB3_ANEAE</name>
<feature type="transmembrane region" description="Helical" evidence="1">
    <location>
        <begin position="20"/>
        <end position="45"/>
    </location>
</feature>
<accession>A0A848CUB3</accession>
<protein>
    <submittedName>
        <fullName evidence="2">Uncharacterized protein</fullName>
    </submittedName>
</protein>
<evidence type="ECO:0000313" key="2">
    <source>
        <dbReference type="EMBL" id="NME99363.1"/>
    </source>
</evidence>
<reference evidence="2 3" key="1">
    <citation type="submission" date="2020-04" db="EMBL/GenBank/DDBJ databases">
        <authorList>
            <person name="Hitch T.C.A."/>
            <person name="Wylensek D."/>
            <person name="Clavel T."/>
        </authorList>
    </citation>
    <scope>NUCLEOTIDE SEQUENCE [LARGE SCALE GENOMIC DNA]</scope>
    <source>
        <strain evidence="2 3">WB01_D5_05</strain>
    </source>
</reference>
<comment type="caution">
    <text evidence="2">The sequence shown here is derived from an EMBL/GenBank/DDBJ whole genome shotgun (WGS) entry which is preliminary data.</text>
</comment>
<sequence>MNPVVDGNLQRAAFLTQINIWITSIVYLILFILVIYLVLSMVSYMKAKAEYRREMLYKAERLLTIIEKKYNEDDKKK</sequence>
<dbReference type="Proteomes" id="UP000561326">
    <property type="component" value="Unassembled WGS sequence"/>
</dbReference>
<proteinExistence type="predicted"/>
<dbReference type="AlphaFoldDB" id="A0A848CUB3"/>
<evidence type="ECO:0000256" key="1">
    <source>
        <dbReference type="SAM" id="Phobius"/>
    </source>
</evidence>
<gene>
    <name evidence="2" type="ORF">HF838_13945</name>
</gene>
<keyword evidence="1" id="KW-0812">Transmembrane</keyword>